<gene>
    <name evidence="1" type="ORF">GCM10023333_36620</name>
</gene>
<keyword evidence="2" id="KW-1185">Reference proteome</keyword>
<sequence>MKPLSDSFELALLKVIDDKAEALQRLTHQPHFAGMKLSVAPWLPDLWWNLDFPDDQEADDELLHARCEFCLFLDHIHHPEVVTLIDQIRQHYQQNDGDPLHSVSLLNLSLAKALLRPAVIERFNAVITQGRESCHVPDCVRCRDPQAISQYTPGHWPDPVAAGVPAHHFFNVTRPDGANKANYVELAIMLDALERLETGATNLKEGPLTDKLKQQMEQLLRLG</sequence>
<protein>
    <submittedName>
        <fullName evidence="1">Uncharacterized protein</fullName>
    </submittedName>
</protein>
<comment type="caution">
    <text evidence="1">The sequence shown here is derived from an EMBL/GenBank/DDBJ whole genome shotgun (WGS) entry which is preliminary data.</text>
</comment>
<reference evidence="2" key="1">
    <citation type="journal article" date="2019" name="Int. J. Syst. Evol. Microbiol.">
        <title>The Global Catalogue of Microorganisms (GCM) 10K type strain sequencing project: providing services to taxonomists for standard genome sequencing and annotation.</title>
        <authorList>
            <consortium name="The Broad Institute Genomics Platform"/>
            <consortium name="The Broad Institute Genome Sequencing Center for Infectious Disease"/>
            <person name="Wu L."/>
            <person name="Ma J."/>
        </authorList>
    </citation>
    <scope>NUCLEOTIDE SEQUENCE [LARGE SCALE GENOMIC DNA]</scope>
    <source>
        <strain evidence="2">JCM 18401</strain>
    </source>
</reference>
<dbReference type="RefSeq" id="WP_345336931.1">
    <property type="nucleotide sequence ID" value="NZ_BAABJZ010000102.1"/>
</dbReference>
<evidence type="ECO:0000313" key="1">
    <source>
        <dbReference type="EMBL" id="GAA4899646.1"/>
    </source>
</evidence>
<dbReference type="Proteomes" id="UP001499988">
    <property type="component" value="Unassembled WGS sequence"/>
</dbReference>
<proteinExistence type="predicted"/>
<evidence type="ECO:0000313" key="2">
    <source>
        <dbReference type="Proteomes" id="UP001499988"/>
    </source>
</evidence>
<dbReference type="EMBL" id="BAABJZ010000102">
    <property type="protein sequence ID" value="GAA4899646.1"/>
    <property type="molecule type" value="Genomic_DNA"/>
</dbReference>
<name>A0ABP9FDC7_9GAMM</name>
<accession>A0ABP9FDC7</accession>
<organism evidence="1 2">
    <name type="scientific">Ferrimonas pelagia</name>
    <dbReference type="NCBI Taxonomy" id="1177826"/>
    <lineage>
        <taxon>Bacteria</taxon>
        <taxon>Pseudomonadati</taxon>
        <taxon>Pseudomonadota</taxon>
        <taxon>Gammaproteobacteria</taxon>
        <taxon>Alteromonadales</taxon>
        <taxon>Ferrimonadaceae</taxon>
        <taxon>Ferrimonas</taxon>
    </lineage>
</organism>